<keyword evidence="5" id="KW-1185">Reference proteome</keyword>
<dbReference type="SUPFAM" id="SSF52540">
    <property type="entry name" value="P-loop containing nucleoside triphosphate hydrolases"/>
    <property type="match status" value="1"/>
</dbReference>
<feature type="region of interest" description="Disordered" evidence="1">
    <location>
        <begin position="366"/>
        <end position="400"/>
    </location>
</feature>
<comment type="caution">
    <text evidence="4">The sequence shown here is derived from an EMBL/GenBank/DDBJ whole genome shotgun (WGS) entry which is preliminary data.</text>
</comment>
<dbReference type="RefSeq" id="WP_058528651.1">
    <property type="nucleotide sequence ID" value="NZ_CAAAHZ010000007.1"/>
</dbReference>
<dbReference type="Pfam" id="PF05036">
    <property type="entry name" value="SPOR"/>
    <property type="match status" value="1"/>
</dbReference>
<evidence type="ECO:0000256" key="1">
    <source>
        <dbReference type="SAM" id="MobiDB-lite"/>
    </source>
</evidence>
<dbReference type="PANTHER" id="PTHR35894">
    <property type="entry name" value="GENERAL SECRETION PATHWAY PROTEIN A-RELATED"/>
    <property type="match status" value="1"/>
</dbReference>
<dbReference type="InterPro" id="IPR052026">
    <property type="entry name" value="ExeA_AAA_ATPase_DNA-bind"/>
</dbReference>
<dbReference type="PATRIC" id="fig|45068.5.peg.684"/>
<dbReference type="InterPro" id="IPR049945">
    <property type="entry name" value="AAA_22"/>
</dbReference>
<evidence type="ECO:0000256" key="2">
    <source>
        <dbReference type="SAM" id="Phobius"/>
    </source>
</evidence>
<keyword evidence="2" id="KW-0472">Membrane</keyword>
<feature type="compositionally biased region" description="Basic and acidic residues" evidence="1">
    <location>
        <begin position="366"/>
        <end position="375"/>
    </location>
</feature>
<feature type="domain" description="SPOR" evidence="3">
    <location>
        <begin position="404"/>
        <end position="482"/>
    </location>
</feature>
<dbReference type="PROSITE" id="PS51724">
    <property type="entry name" value="SPOR"/>
    <property type="match status" value="1"/>
</dbReference>
<feature type="transmembrane region" description="Helical" evidence="2">
    <location>
        <begin position="247"/>
        <end position="264"/>
    </location>
</feature>
<dbReference type="EMBL" id="LNYK01000010">
    <property type="protein sequence ID" value="KTD22420.1"/>
    <property type="molecule type" value="Genomic_DNA"/>
</dbReference>
<dbReference type="SMART" id="SM00382">
    <property type="entry name" value="AAA"/>
    <property type="match status" value="1"/>
</dbReference>
<dbReference type="Pfam" id="PF13401">
    <property type="entry name" value="AAA_22"/>
    <property type="match status" value="1"/>
</dbReference>
<name>A0A0W0VQF1_9GAMM</name>
<protein>
    <submittedName>
        <fullName evidence="4">DamX-related protein</fullName>
    </submittedName>
</protein>
<keyword evidence="2" id="KW-1133">Transmembrane helix</keyword>
<reference evidence="4 5" key="1">
    <citation type="submission" date="2015-11" db="EMBL/GenBank/DDBJ databases">
        <title>Genomic analysis of 38 Legionella species identifies large and diverse effector repertoires.</title>
        <authorList>
            <person name="Burstein D."/>
            <person name="Amaro F."/>
            <person name="Zusman T."/>
            <person name="Lifshitz Z."/>
            <person name="Cohen O."/>
            <person name="Gilbert J.A."/>
            <person name="Pupko T."/>
            <person name="Shuman H.A."/>
            <person name="Segal G."/>
        </authorList>
    </citation>
    <scope>NUCLEOTIDE SEQUENCE [LARGE SCALE GENOMIC DNA]</scope>
    <source>
        <strain evidence="4 5">ATCC 49505</strain>
    </source>
</reference>
<dbReference type="GO" id="GO:0016887">
    <property type="term" value="F:ATP hydrolysis activity"/>
    <property type="evidence" value="ECO:0007669"/>
    <property type="project" value="InterPro"/>
</dbReference>
<sequence>MNSGLNQFKAEQNNASEAIYKPASWITKIAFINHLIKGNNNVLLAVLGEQGGGKTTFAHLLKANIDEQIKTYFVAASPLFDHAFFLSQLGLILNHQGDHSIRGYIEQSQNAKTHTLIIIDDAHYLSEEFIQDLIHALQEQGTSCYFHVCLISNYSILRTLNKAGKDLNQDMIHSIELGALSESEAKDYIRYRLLSRLGFLTDERLKQFYELTDGNIVGINSQLDSFFGNPSLVQKVHKKSNKTGMRFTLVAAAVFVALGIAFIVEPHRQITQPDRTQTKETVAVVTPLPQQPATIQQAKVETAPLLNSYIPGYQINAERQDLVHVSLNQKTSLMDLDEIENEVEVDESLVLLDKVIVIPKNIKKESNEPQKLSEKKHNHPSVSKANGKAQKPVTRQTNRLTKDMAKRGKYTIQLLASHNTHSLEHFAQMNHIKEKSKIRRTQKQGIDWYVLTLGEYDKRDTAKLAASRLPLKLAQLNPWVRPIAELRDIG</sequence>
<dbReference type="STRING" id="45068.Llon_0638"/>
<keyword evidence="2" id="KW-0812">Transmembrane</keyword>
<dbReference type="AlphaFoldDB" id="A0A0W0VQF1"/>
<gene>
    <name evidence="4" type="ORF">Llon_0638</name>
</gene>
<dbReference type="Proteomes" id="UP000054997">
    <property type="component" value="Unassembled WGS sequence"/>
</dbReference>
<dbReference type="Gene3D" id="3.30.70.1070">
    <property type="entry name" value="Sporulation related repeat"/>
    <property type="match status" value="1"/>
</dbReference>
<dbReference type="InterPro" id="IPR007730">
    <property type="entry name" value="SPOR-like_dom"/>
</dbReference>
<dbReference type="InterPro" id="IPR027417">
    <property type="entry name" value="P-loop_NTPase"/>
</dbReference>
<dbReference type="GO" id="GO:0042834">
    <property type="term" value="F:peptidoglycan binding"/>
    <property type="evidence" value="ECO:0007669"/>
    <property type="project" value="InterPro"/>
</dbReference>
<evidence type="ECO:0000313" key="5">
    <source>
        <dbReference type="Proteomes" id="UP000054997"/>
    </source>
</evidence>
<evidence type="ECO:0000259" key="3">
    <source>
        <dbReference type="PROSITE" id="PS51724"/>
    </source>
</evidence>
<dbReference type="InterPro" id="IPR003593">
    <property type="entry name" value="AAA+_ATPase"/>
</dbReference>
<dbReference type="Gene3D" id="3.40.50.300">
    <property type="entry name" value="P-loop containing nucleotide triphosphate hydrolases"/>
    <property type="match status" value="1"/>
</dbReference>
<organism evidence="4 5">
    <name type="scientific">Legionella londiniensis</name>
    <dbReference type="NCBI Taxonomy" id="45068"/>
    <lineage>
        <taxon>Bacteria</taxon>
        <taxon>Pseudomonadati</taxon>
        <taxon>Pseudomonadota</taxon>
        <taxon>Gammaproteobacteria</taxon>
        <taxon>Legionellales</taxon>
        <taxon>Legionellaceae</taxon>
        <taxon>Legionella</taxon>
    </lineage>
</organism>
<dbReference type="InterPro" id="IPR036680">
    <property type="entry name" value="SPOR-like_sf"/>
</dbReference>
<dbReference type="PANTHER" id="PTHR35894:SF7">
    <property type="entry name" value="GENERAL SECRETION PATHWAY PROTEIN A-RELATED"/>
    <property type="match status" value="1"/>
</dbReference>
<dbReference type="OrthoDB" id="5648409at2"/>
<accession>A0A0W0VQF1</accession>
<evidence type="ECO:0000313" key="4">
    <source>
        <dbReference type="EMBL" id="KTD22420.1"/>
    </source>
</evidence>
<proteinExistence type="predicted"/>